<sequence>MFFFNRRKVTSRSGRDGVDSRQPQQGAGRRLDRRNAVKNLQYEAAGPSWTSFSSADSEEYHNLRATRSLDLWPSTYARQTSFRIGGSIEGEVDILYRSLGLDGPDDFAISQSDWERHKVRSSSDILPRPRPLQPDIPFPNDLTFAPEDRTLVIDSTPFEPLSVSGEEHRSQEDWEEEDWHLTDGSKAEIRVADDEPAKYPCVPPSSGGRDGGIRGVRPPVLSPSSMAKFSPSPSIPILDNPSSVLKSPPVSLTAVNGVTSSWTFAPEESGPEAGGMRTVDSEVMNKKEEVLAGDEINEELWLRETAEDFNGTSSYSTMNDDESSSTTTETLFIISPNGRFKRNIKSWMRGALLGSGSYGMVYEGISDEGIFFAVKEVSLLDQGSNAQQCILQLEQEIALLSQFEHENIVQYYGTDKEDSKLYIFLELVTQGSLASLYQKYRLQDSQVSAYTRQILNGLNYLHERNIVHRDIKSANILVHANGSVKLADFGLAKEMTKFDAMKSCKGSVYWMAPEVINPRSSYGPAADLWSLGCTVLEMLTRQIPYPDLEWAQAFYRIGSGEQPPIPTYLSKDARDFISQCVQVNPDDRPTASRLFEHPFVRRSLSASESDSSSLNNRRRVS</sequence>
<evidence type="ECO:0000256" key="8">
    <source>
        <dbReference type="ARBA" id="ARBA00047559"/>
    </source>
</evidence>
<dbReference type="EMBL" id="HG996467">
    <property type="protein sequence ID" value="CAG1861572.1"/>
    <property type="molecule type" value="Genomic_DNA"/>
</dbReference>
<dbReference type="InterPro" id="IPR000719">
    <property type="entry name" value="Prot_kinase_dom"/>
</dbReference>
<dbReference type="EC" id="2.7.11.25" evidence="2"/>
<dbReference type="FunCoup" id="A0A804I105">
    <property type="interactions" value="908"/>
</dbReference>
<name>A0A804I105_MUSAM</name>
<dbReference type="GO" id="GO:0004709">
    <property type="term" value="F:MAP kinase kinase kinase activity"/>
    <property type="evidence" value="ECO:0000318"/>
    <property type="project" value="GO_Central"/>
</dbReference>
<dbReference type="PROSITE" id="PS50011">
    <property type="entry name" value="PROTEIN_KINASE_DOM"/>
    <property type="match status" value="1"/>
</dbReference>
<feature type="region of interest" description="Disordered" evidence="11">
    <location>
        <begin position="1"/>
        <end position="30"/>
    </location>
</feature>
<comment type="catalytic activity">
    <reaction evidence="9">
        <text>L-seryl-[protein] + ATP = O-phospho-L-seryl-[protein] + ADP + H(+)</text>
        <dbReference type="Rhea" id="RHEA:17989"/>
        <dbReference type="Rhea" id="RHEA-COMP:9863"/>
        <dbReference type="Rhea" id="RHEA-COMP:11604"/>
        <dbReference type="ChEBI" id="CHEBI:15378"/>
        <dbReference type="ChEBI" id="CHEBI:29999"/>
        <dbReference type="ChEBI" id="CHEBI:30616"/>
        <dbReference type="ChEBI" id="CHEBI:83421"/>
        <dbReference type="ChEBI" id="CHEBI:456216"/>
        <dbReference type="EC" id="2.7.11.25"/>
    </reaction>
</comment>
<dbReference type="GO" id="GO:0005524">
    <property type="term" value="F:ATP binding"/>
    <property type="evidence" value="ECO:0007669"/>
    <property type="project" value="UniProtKB-UniRule"/>
</dbReference>
<dbReference type="OMA" id="TEVNKPC"/>
<proteinExistence type="inferred from homology"/>
<evidence type="ECO:0000256" key="11">
    <source>
        <dbReference type="SAM" id="MobiDB-lite"/>
    </source>
</evidence>
<dbReference type="GO" id="GO:1902065">
    <property type="term" value="P:response to L-glutamate"/>
    <property type="evidence" value="ECO:0007669"/>
    <property type="project" value="UniProtKB-ARBA"/>
</dbReference>
<dbReference type="FunFam" id="3.30.200.20:FF:000713">
    <property type="entry name" value="Mitogen-activated protein kinase 1, putative, expressed"/>
    <property type="match status" value="1"/>
</dbReference>
<dbReference type="InParanoid" id="A0A804I105"/>
<dbReference type="GO" id="GO:0005737">
    <property type="term" value="C:cytoplasm"/>
    <property type="evidence" value="ECO:0000318"/>
    <property type="project" value="GO_Central"/>
</dbReference>
<feature type="compositionally biased region" description="Low complexity" evidence="11">
    <location>
        <begin position="602"/>
        <end position="615"/>
    </location>
</feature>
<feature type="binding site" evidence="10">
    <location>
        <position position="375"/>
    </location>
    <ligand>
        <name>ATP</name>
        <dbReference type="ChEBI" id="CHEBI:30616"/>
    </ligand>
</feature>
<keyword evidence="6" id="KW-0418">Kinase</keyword>
<dbReference type="AlphaFoldDB" id="A0A804I105"/>
<evidence type="ECO:0000259" key="12">
    <source>
        <dbReference type="PROSITE" id="PS50011"/>
    </source>
</evidence>
<comment type="catalytic activity">
    <reaction evidence="8">
        <text>L-threonyl-[protein] + ATP = O-phospho-L-threonyl-[protein] + ADP + H(+)</text>
        <dbReference type="Rhea" id="RHEA:46608"/>
        <dbReference type="Rhea" id="RHEA-COMP:11060"/>
        <dbReference type="Rhea" id="RHEA-COMP:11605"/>
        <dbReference type="ChEBI" id="CHEBI:15378"/>
        <dbReference type="ChEBI" id="CHEBI:30013"/>
        <dbReference type="ChEBI" id="CHEBI:30616"/>
        <dbReference type="ChEBI" id="CHEBI:61977"/>
        <dbReference type="ChEBI" id="CHEBI:456216"/>
        <dbReference type="EC" id="2.7.11.25"/>
    </reaction>
</comment>
<dbReference type="InterPro" id="IPR050538">
    <property type="entry name" value="MAP_kinase_kinase_kinase"/>
</dbReference>
<feature type="compositionally biased region" description="Basic residues" evidence="11">
    <location>
        <begin position="1"/>
        <end position="10"/>
    </location>
</feature>
<keyword evidence="5 10" id="KW-0547">Nucleotide-binding</keyword>
<dbReference type="SUPFAM" id="SSF56112">
    <property type="entry name" value="Protein kinase-like (PK-like)"/>
    <property type="match status" value="1"/>
</dbReference>
<evidence type="ECO:0000313" key="14">
    <source>
        <dbReference type="EnsemblPlants" id="Ma02_p09600.1"/>
    </source>
</evidence>
<dbReference type="Gramene" id="Ma02_t09600.1">
    <property type="protein sequence ID" value="Ma02_p09600.1"/>
    <property type="gene ID" value="Ma02_g09600"/>
</dbReference>
<organism evidence="14 15">
    <name type="scientific">Musa acuminata subsp. malaccensis</name>
    <name type="common">Wild banana</name>
    <name type="synonym">Musa malaccensis</name>
    <dbReference type="NCBI Taxonomy" id="214687"/>
    <lineage>
        <taxon>Eukaryota</taxon>
        <taxon>Viridiplantae</taxon>
        <taxon>Streptophyta</taxon>
        <taxon>Embryophyta</taxon>
        <taxon>Tracheophyta</taxon>
        <taxon>Spermatophyta</taxon>
        <taxon>Magnoliopsida</taxon>
        <taxon>Liliopsida</taxon>
        <taxon>Zingiberales</taxon>
        <taxon>Musaceae</taxon>
        <taxon>Musa</taxon>
    </lineage>
</organism>
<dbReference type="PANTHER" id="PTHR48016:SF29">
    <property type="entry name" value="MITOGEN-ACTIVATED PROTEIN KINASE KINASE KINASE 1-RELATED"/>
    <property type="match status" value="1"/>
</dbReference>
<dbReference type="EnsemblPlants" id="Ma02_t09600.1">
    <property type="protein sequence ID" value="Ma02_p09600.1"/>
    <property type="gene ID" value="Ma02_g09600"/>
</dbReference>
<dbReference type="PANTHER" id="PTHR48016">
    <property type="entry name" value="MAP KINASE KINASE KINASE SSK2-RELATED-RELATED"/>
    <property type="match status" value="1"/>
</dbReference>
<comment type="similarity">
    <text evidence="1">Belongs to the protein kinase superfamily. STE Ser/Thr protein kinase family. MAP kinase kinase kinase subfamily.</text>
</comment>
<dbReference type="InterPro" id="IPR008271">
    <property type="entry name" value="Ser/Thr_kinase_AS"/>
</dbReference>
<dbReference type="FunFam" id="1.10.510.10:FF:000359">
    <property type="entry name" value="Mitogen-activated protein kinase 1, putative, expressed"/>
    <property type="match status" value="1"/>
</dbReference>
<evidence type="ECO:0000256" key="6">
    <source>
        <dbReference type="ARBA" id="ARBA00022777"/>
    </source>
</evidence>
<evidence type="ECO:0000256" key="2">
    <source>
        <dbReference type="ARBA" id="ARBA00012406"/>
    </source>
</evidence>
<dbReference type="GO" id="GO:0000165">
    <property type="term" value="P:MAPK cascade"/>
    <property type="evidence" value="ECO:0000318"/>
    <property type="project" value="GO_Central"/>
</dbReference>
<dbReference type="Pfam" id="PF00069">
    <property type="entry name" value="Pkinase"/>
    <property type="match status" value="1"/>
</dbReference>
<evidence type="ECO:0000313" key="15">
    <source>
        <dbReference type="Proteomes" id="UP000012960"/>
    </source>
</evidence>
<feature type="domain" description="Protein kinase" evidence="12">
    <location>
        <begin position="347"/>
        <end position="600"/>
    </location>
</feature>
<protein>
    <recommendedName>
        <fullName evidence="2">mitogen-activated protein kinase kinase kinase</fullName>
        <ecNumber evidence="2">2.7.11.25</ecNumber>
    </recommendedName>
</protein>
<dbReference type="OrthoDB" id="266718at2759"/>
<dbReference type="Proteomes" id="UP000012960">
    <property type="component" value="Unplaced"/>
</dbReference>
<evidence type="ECO:0000256" key="3">
    <source>
        <dbReference type="ARBA" id="ARBA00022527"/>
    </source>
</evidence>
<reference evidence="13" key="1">
    <citation type="submission" date="2021-03" db="EMBL/GenBank/DDBJ databases">
        <authorList>
            <consortium name="Genoscope - CEA"/>
            <person name="William W."/>
        </authorList>
    </citation>
    <scope>NUCLEOTIDE SEQUENCE</scope>
    <source>
        <strain evidence="13">Doubled-haploid Pahang</strain>
    </source>
</reference>
<dbReference type="InterPro" id="IPR011009">
    <property type="entry name" value="Kinase-like_dom_sf"/>
</dbReference>
<keyword evidence="3" id="KW-0723">Serine/threonine-protein kinase</keyword>
<dbReference type="PROSITE" id="PS00107">
    <property type="entry name" value="PROTEIN_KINASE_ATP"/>
    <property type="match status" value="1"/>
</dbReference>
<evidence type="ECO:0000256" key="5">
    <source>
        <dbReference type="ARBA" id="ARBA00022741"/>
    </source>
</evidence>
<dbReference type="InterPro" id="IPR017441">
    <property type="entry name" value="Protein_kinase_ATP_BS"/>
</dbReference>
<dbReference type="SMART" id="SM00220">
    <property type="entry name" value="S_TKc"/>
    <property type="match status" value="1"/>
</dbReference>
<keyword evidence="7 10" id="KW-0067">ATP-binding</keyword>
<reference evidence="14" key="2">
    <citation type="submission" date="2021-05" db="UniProtKB">
        <authorList>
            <consortium name="EnsemblPlants"/>
        </authorList>
    </citation>
    <scope>IDENTIFICATION</scope>
    <source>
        <strain evidence="14">subsp. malaccensis</strain>
    </source>
</reference>
<feature type="region of interest" description="Disordered" evidence="11">
    <location>
        <begin position="602"/>
        <end position="621"/>
    </location>
</feature>
<evidence type="ECO:0000256" key="4">
    <source>
        <dbReference type="ARBA" id="ARBA00022679"/>
    </source>
</evidence>
<accession>A0A804I105</accession>
<dbReference type="Gene3D" id="3.30.200.20">
    <property type="entry name" value="Phosphorylase Kinase, domain 1"/>
    <property type="match status" value="1"/>
</dbReference>
<evidence type="ECO:0000256" key="10">
    <source>
        <dbReference type="PROSITE-ProRule" id="PRU10141"/>
    </source>
</evidence>
<dbReference type="Gene3D" id="1.10.510.10">
    <property type="entry name" value="Transferase(Phosphotransferase) domain 1"/>
    <property type="match status" value="1"/>
</dbReference>
<evidence type="ECO:0000256" key="9">
    <source>
        <dbReference type="ARBA" id="ARBA00048329"/>
    </source>
</evidence>
<keyword evidence="4" id="KW-0808">Transferase</keyword>
<gene>
    <name evidence="13" type="ORF">GSMUA_64660.1</name>
</gene>
<evidence type="ECO:0000256" key="1">
    <source>
        <dbReference type="ARBA" id="ARBA00006529"/>
    </source>
</evidence>
<evidence type="ECO:0000313" key="13">
    <source>
        <dbReference type="EMBL" id="CAG1861572.1"/>
    </source>
</evidence>
<dbReference type="PROSITE" id="PS00108">
    <property type="entry name" value="PROTEIN_KINASE_ST"/>
    <property type="match status" value="1"/>
</dbReference>
<evidence type="ECO:0000256" key="7">
    <source>
        <dbReference type="ARBA" id="ARBA00022840"/>
    </source>
</evidence>
<keyword evidence="15" id="KW-1185">Reference proteome</keyword>